<accession>A0AC35F2S9</accession>
<evidence type="ECO:0000313" key="1">
    <source>
        <dbReference type="Proteomes" id="UP000887580"/>
    </source>
</evidence>
<proteinExistence type="predicted"/>
<evidence type="ECO:0000313" key="2">
    <source>
        <dbReference type="WBParaSite" id="PS1159_v2.g13297.t1"/>
    </source>
</evidence>
<reference evidence="2" key="1">
    <citation type="submission" date="2022-11" db="UniProtKB">
        <authorList>
            <consortium name="WormBaseParasite"/>
        </authorList>
    </citation>
    <scope>IDENTIFICATION</scope>
</reference>
<organism evidence="1 2">
    <name type="scientific">Panagrolaimus sp. PS1159</name>
    <dbReference type="NCBI Taxonomy" id="55785"/>
    <lineage>
        <taxon>Eukaryota</taxon>
        <taxon>Metazoa</taxon>
        <taxon>Ecdysozoa</taxon>
        <taxon>Nematoda</taxon>
        <taxon>Chromadorea</taxon>
        <taxon>Rhabditida</taxon>
        <taxon>Tylenchina</taxon>
        <taxon>Panagrolaimomorpha</taxon>
        <taxon>Panagrolaimoidea</taxon>
        <taxon>Panagrolaimidae</taxon>
        <taxon>Panagrolaimus</taxon>
    </lineage>
</organism>
<sequence>KNAKVHVPKTPQSTNLTTNVPPKHSPEDSTEASFPWWGFLIIGIVLLIVVGVICFIIYRLYKKHQTSKRVSQKADETKPLKRVSQKADETKPLKRVPQKADETKPSATVSKADIAADVKTPTKKHDDLKAVKVEKTQMPKKDKKKTTKTEEPKTTDDLPASNVSKQELSAPP</sequence>
<dbReference type="Proteomes" id="UP000887580">
    <property type="component" value="Unplaced"/>
</dbReference>
<protein>
    <submittedName>
        <fullName evidence="2">Uncharacterized protein</fullName>
    </submittedName>
</protein>
<name>A0AC35F2S9_9BILA</name>
<dbReference type="WBParaSite" id="PS1159_v2.g13297.t1">
    <property type="protein sequence ID" value="PS1159_v2.g13297.t1"/>
    <property type="gene ID" value="PS1159_v2.g13297"/>
</dbReference>